<evidence type="ECO:0008006" key="4">
    <source>
        <dbReference type="Google" id="ProtNLM"/>
    </source>
</evidence>
<dbReference type="Proteomes" id="UP001526143">
    <property type="component" value="Unassembled WGS sequence"/>
</dbReference>
<dbReference type="RefSeq" id="WP_263745426.1">
    <property type="nucleotide sequence ID" value="NZ_JAOWRF010000154.1"/>
</dbReference>
<comment type="caution">
    <text evidence="2">The sequence shown here is derived from an EMBL/GenBank/DDBJ whole genome shotgun (WGS) entry which is preliminary data.</text>
</comment>
<proteinExistence type="predicted"/>
<keyword evidence="3" id="KW-1185">Reference proteome</keyword>
<organism evidence="2 3">
    <name type="scientific">Plectonema radiosum NIES-515</name>
    <dbReference type="NCBI Taxonomy" id="2986073"/>
    <lineage>
        <taxon>Bacteria</taxon>
        <taxon>Bacillati</taxon>
        <taxon>Cyanobacteriota</taxon>
        <taxon>Cyanophyceae</taxon>
        <taxon>Oscillatoriophycideae</taxon>
        <taxon>Oscillatoriales</taxon>
        <taxon>Microcoleaceae</taxon>
        <taxon>Plectonema</taxon>
    </lineage>
</organism>
<evidence type="ECO:0000313" key="2">
    <source>
        <dbReference type="EMBL" id="MCV3213900.1"/>
    </source>
</evidence>
<protein>
    <recommendedName>
        <fullName evidence="4">Transposase</fullName>
    </recommendedName>
</protein>
<gene>
    <name evidence="2" type="ORF">OGM63_10305</name>
</gene>
<evidence type="ECO:0000256" key="1">
    <source>
        <dbReference type="SAM" id="MobiDB-lite"/>
    </source>
</evidence>
<reference evidence="2 3" key="1">
    <citation type="submission" date="2022-10" db="EMBL/GenBank/DDBJ databases">
        <title>Identification of biosynthetic pathway for the production of the potent trypsin inhibitor radiosumin.</title>
        <authorList>
            <person name="Fewer D.P."/>
            <person name="Delbaje E."/>
            <person name="Ouyang X."/>
            <person name="Agostino P.D."/>
            <person name="Wahlsten M."/>
            <person name="Jokela J."/>
            <person name="Permi P."/>
            <person name="Haapaniemi E."/>
            <person name="Koistinen H."/>
        </authorList>
    </citation>
    <scope>NUCLEOTIDE SEQUENCE [LARGE SCALE GENOMIC DNA]</scope>
    <source>
        <strain evidence="2 3">NIES-515</strain>
    </source>
</reference>
<sequence>MRGCPMTAGADSARDLPTGEPLQIDGTGNHRRRVDSPQRTASLMLFYYFRQIKFKTLSSD</sequence>
<evidence type="ECO:0000313" key="3">
    <source>
        <dbReference type="Proteomes" id="UP001526143"/>
    </source>
</evidence>
<name>A0ABT3AYV1_9CYAN</name>
<accession>A0ABT3AYV1</accession>
<feature type="region of interest" description="Disordered" evidence="1">
    <location>
        <begin position="1"/>
        <end position="35"/>
    </location>
</feature>
<dbReference type="EMBL" id="JAOWRF010000154">
    <property type="protein sequence ID" value="MCV3213900.1"/>
    <property type="molecule type" value="Genomic_DNA"/>
</dbReference>